<organism evidence="3 4">
    <name type="scientific">Orchesella dallaii</name>
    <dbReference type="NCBI Taxonomy" id="48710"/>
    <lineage>
        <taxon>Eukaryota</taxon>
        <taxon>Metazoa</taxon>
        <taxon>Ecdysozoa</taxon>
        <taxon>Arthropoda</taxon>
        <taxon>Hexapoda</taxon>
        <taxon>Collembola</taxon>
        <taxon>Entomobryomorpha</taxon>
        <taxon>Entomobryoidea</taxon>
        <taxon>Orchesellidae</taxon>
        <taxon>Orchesellinae</taxon>
        <taxon>Orchesella</taxon>
    </lineage>
</organism>
<protein>
    <submittedName>
        <fullName evidence="3">Uncharacterized protein</fullName>
    </submittedName>
</protein>
<evidence type="ECO:0000256" key="2">
    <source>
        <dbReference type="SAM" id="Phobius"/>
    </source>
</evidence>
<keyword evidence="4" id="KW-1185">Reference proteome</keyword>
<feature type="region of interest" description="Disordered" evidence="1">
    <location>
        <begin position="196"/>
        <end position="225"/>
    </location>
</feature>
<name>A0ABP1S5T0_9HEXA</name>
<feature type="compositionally biased region" description="Basic and acidic residues" evidence="1">
    <location>
        <begin position="212"/>
        <end position="225"/>
    </location>
</feature>
<gene>
    <name evidence="3" type="ORF">ODALV1_LOCUS29891</name>
</gene>
<evidence type="ECO:0000313" key="3">
    <source>
        <dbReference type="EMBL" id="CAL8143781.1"/>
    </source>
</evidence>
<sequence>MDLLKLASEEVAEFISTKTRQLIRTNYPFLWKLMIEEFDEFKQCSGFALFSNEIINIGKYVILPSFVGLVCNCFDIVPFALTWLSVILMVHYMTKDMHENEYHESVVSPKLLIRCSADLLIGLLGFYFHEAPIIPNNEGNILISIHVKAWGSLIFSCFATACEDFGFYRLYIALMKGIAVTYRILNPDVSTSFVTGGNGDPVSEKMGNTDFDSERQNEVNDKKTR</sequence>
<dbReference type="Proteomes" id="UP001642540">
    <property type="component" value="Unassembled WGS sequence"/>
</dbReference>
<proteinExistence type="predicted"/>
<keyword evidence="2" id="KW-0812">Transmembrane</keyword>
<keyword evidence="2" id="KW-0472">Membrane</keyword>
<feature type="transmembrane region" description="Helical" evidence="2">
    <location>
        <begin position="66"/>
        <end position="90"/>
    </location>
</feature>
<dbReference type="EMBL" id="CAXLJM020000160">
    <property type="protein sequence ID" value="CAL8143781.1"/>
    <property type="molecule type" value="Genomic_DNA"/>
</dbReference>
<keyword evidence="2" id="KW-1133">Transmembrane helix</keyword>
<accession>A0ABP1S5T0</accession>
<evidence type="ECO:0000313" key="4">
    <source>
        <dbReference type="Proteomes" id="UP001642540"/>
    </source>
</evidence>
<comment type="caution">
    <text evidence="3">The sequence shown here is derived from an EMBL/GenBank/DDBJ whole genome shotgun (WGS) entry which is preliminary data.</text>
</comment>
<evidence type="ECO:0000256" key="1">
    <source>
        <dbReference type="SAM" id="MobiDB-lite"/>
    </source>
</evidence>
<reference evidence="3 4" key="1">
    <citation type="submission" date="2024-08" db="EMBL/GenBank/DDBJ databases">
        <authorList>
            <person name="Cucini C."/>
            <person name="Frati F."/>
        </authorList>
    </citation>
    <scope>NUCLEOTIDE SEQUENCE [LARGE SCALE GENOMIC DNA]</scope>
</reference>